<dbReference type="Proteomes" id="UP000584374">
    <property type="component" value="Unassembled WGS sequence"/>
</dbReference>
<dbReference type="RefSeq" id="WP_221468295.1">
    <property type="nucleotide sequence ID" value="NZ_JACHIW010000002.1"/>
</dbReference>
<evidence type="ECO:0000313" key="2">
    <source>
        <dbReference type="Proteomes" id="UP000584374"/>
    </source>
</evidence>
<gene>
    <name evidence="1" type="ORF">BJ970_005803</name>
</gene>
<dbReference type="AlphaFoldDB" id="A0A840QBT3"/>
<organism evidence="1 2">
    <name type="scientific">Saccharopolyspora phatthalungensis</name>
    <dbReference type="NCBI Taxonomy" id="664693"/>
    <lineage>
        <taxon>Bacteria</taxon>
        <taxon>Bacillati</taxon>
        <taxon>Actinomycetota</taxon>
        <taxon>Actinomycetes</taxon>
        <taxon>Pseudonocardiales</taxon>
        <taxon>Pseudonocardiaceae</taxon>
        <taxon>Saccharopolyspora</taxon>
    </lineage>
</organism>
<accession>A0A840QBT3</accession>
<dbReference type="EMBL" id="JACHIW010000002">
    <property type="protein sequence ID" value="MBB5158204.1"/>
    <property type="molecule type" value="Genomic_DNA"/>
</dbReference>
<reference evidence="1 2" key="1">
    <citation type="submission" date="2020-08" db="EMBL/GenBank/DDBJ databases">
        <title>Sequencing the genomes of 1000 actinobacteria strains.</title>
        <authorList>
            <person name="Klenk H.-P."/>
        </authorList>
    </citation>
    <scope>NUCLEOTIDE SEQUENCE [LARGE SCALE GENOMIC DNA]</scope>
    <source>
        <strain evidence="1 2">DSM 45584</strain>
    </source>
</reference>
<sequence length="351" mass="39244">MGGAPVKIGYSFWGFLGPGITDTPDGGRSHRRTLIDGLREAGHDIVFLQTNRDLTEAGTDLRQTYRWDTGFPEIDALFLEWRWPLAGRNTTPCGAPGHTCDLHRQQQLVEHYTQHSLPTLLWDKDQQLPTADPLRSHPAVRVCEPALYPKPGAHSLLFPVADDTLDTVDPSELARGRRSWPVVYIGNQYGRDEAFDTYFAPAAAEHHHQVAGKWTDTDRWPHVHFIGRIPFTAVDPLYRDALATVLLLPPRYAASGHMTQRLCEAVLAGCLPLAPTTIRGIEHYVPADLHITSGQHATELISELRLTGTAQHADLLAECLHHLKIFRLHHQLDMIDTLLNQPHPTPPGLPR</sequence>
<protein>
    <recommendedName>
        <fullName evidence="3">Glycosyltransferase</fullName>
    </recommendedName>
</protein>
<keyword evidence="2" id="KW-1185">Reference proteome</keyword>
<comment type="caution">
    <text evidence="1">The sequence shown here is derived from an EMBL/GenBank/DDBJ whole genome shotgun (WGS) entry which is preliminary data.</text>
</comment>
<evidence type="ECO:0008006" key="3">
    <source>
        <dbReference type="Google" id="ProtNLM"/>
    </source>
</evidence>
<proteinExistence type="predicted"/>
<name>A0A840QBT3_9PSEU</name>
<evidence type="ECO:0000313" key="1">
    <source>
        <dbReference type="EMBL" id="MBB5158204.1"/>
    </source>
</evidence>